<feature type="region of interest" description="Disordered" evidence="1">
    <location>
        <begin position="92"/>
        <end position="150"/>
    </location>
</feature>
<comment type="caution">
    <text evidence="2">The sequence shown here is derived from an EMBL/GenBank/DDBJ whole genome shotgun (WGS) entry which is preliminary data.</text>
</comment>
<feature type="compositionally biased region" description="Basic and acidic residues" evidence="1">
    <location>
        <begin position="113"/>
        <end position="140"/>
    </location>
</feature>
<gene>
    <name evidence="2" type="ORF">SLS56_001060</name>
</gene>
<organism evidence="2 3">
    <name type="scientific">Neofusicoccum ribis</name>
    <dbReference type="NCBI Taxonomy" id="45134"/>
    <lineage>
        <taxon>Eukaryota</taxon>
        <taxon>Fungi</taxon>
        <taxon>Dikarya</taxon>
        <taxon>Ascomycota</taxon>
        <taxon>Pezizomycotina</taxon>
        <taxon>Dothideomycetes</taxon>
        <taxon>Dothideomycetes incertae sedis</taxon>
        <taxon>Botryosphaeriales</taxon>
        <taxon>Botryosphaeriaceae</taxon>
        <taxon>Neofusicoccum</taxon>
    </lineage>
</organism>
<evidence type="ECO:0000256" key="1">
    <source>
        <dbReference type="SAM" id="MobiDB-lite"/>
    </source>
</evidence>
<keyword evidence="3" id="KW-1185">Reference proteome</keyword>
<accession>A0ABR3TAI7</accession>
<evidence type="ECO:0000313" key="2">
    <source>
        <dbReference type="EMBL" id="KAL1636477.1"/>
    </source>
</evidence>
<protein>
    <submittedName>
        <fullName evidence="2">Uncharacterized protein</fullName>
    </submittedName>
</protein>
<reference evidence="2 3" key="1">
    <citation type="submission" date="2024-02" db="EMBL/GenBank/DDBJ databases">
        <title>De novo assembly and annotation of 12 fungi associated with fruit tree decline syndrome in Ontario, Canada.</title>
        <authorList>
            <person name="Sulman M."/>
            <person name="Ellouze W."/>
            <person name="Ilyukhin E."/>
        </authorList>
    </citation>
    <scope>NUCLEOTIDE SEQUENCE [LARGE SCALE GENOMIC DNA]</scope>
    <source>
        <strain evidence="2 3">M1-105</strain>
    </source>
</reference>
<feature type="compositionally biased region" description="Acidic residues" evidence="1">
    <location>
        <begin position="141"/>
        <end position="150"/>
    </location>
</feature>
<dbReference type="Proteomes" id="UP001521116">
    <property type="component" value="Unassembled WGS sequence"/>
</dbReference>
<dbReference type="EMBL" id="JAJVDC020000006">
    <property type="protein sequence ID" value="KAL1636477.1"/>
    <property type="molecule type" value="Genomic_DNA"/>
</dbReference>
<name>A0ABR3TAI7_9PEZI</name>
<evidence type="ECO:0000313" key="3">
    <source>
        <dbReference type="Proteomes" id="UP001521116"/>
    </source>
</evidence>
<proteinExistence type="predicted"/>
<sequence>MVQERSRSIYDSSQTGRYQPVIISPALVEDSQANLTNDPAIIEAKMRPPSLPMRRTDTAAQLFELAVRAEEERIAEARTKAELKAHLHSLTKTTSQEYGDKKAIQEPVGPEKASSETHSRKLFDAKSARKKEERRERISEGSDDWWEGETLPDDDWEFVEWPPMSGLIWKSSGLDRLVLGLGDAED</sequence>